<feature type="domain" description="Thioredoxin" evidence="15">
    <location>
        <begin position="24"/>
        <end position="140"/>
    </location>
</feature>
<keyword evidence="7 14" id="KW-1133">Transmembrane helix</keyword>
<evidence type="ECO:0000256" key="6">
    <source>
        <dbReference type="ARBA" id="ARBA00022824"/>
    </source>
</evidence>
<evidence type="ECO:0000256" key="5">
    <source>
        <dbReference type="ARBA" id="ARBA00022729"/>
    </source>
</evidence>
<keyword evidence="6" id="KW-0256">Endoplasmic reticulum</keyword>
<comment type="catalytic activity">
    <reaction evidence="1">
        <text>Catalyzes the rearrangement of -S-S- bonds in proteins.</text>
        <dbReference type="EC" id="5.3.4.1"/>
    </reaction>
</comment>
<dbReference type="SUPFAM" id="SSF52833">
    <property type="entry name" value="Thioredoxin-like"/>
    <property type="match status" value="1"/>
</dbReference>
<keyword evidence="12" id="KW-0676">Redox-active center</keyword>
<dbReference type="Pfam" id="PF13848">
    <property type="entry name" value="Thioredoxin_6"/>
    <property type="match status" value="1"/>
</dbReference>
<protein>
    <recommendedName>
        <fullName evidence="3">protein disulfide-isomerase</fullName>
        <ecNumber evidence="3">5.3.4.1</ecNumber>
    </recommendedName>
</protein>
<dbReference type="InParanoid" id="A0A6P7KX54"/>
<comment type="subcellular location">
    <subcellularLocation>
        <location evidence="2">Endoplasmic reticulum membrane</location>
        <topology evidence="2">Single-pass membrane protein</topology>
    </subcellularLocation>
</comment>
<name>A0A6P7KX54_BETSP</name>
<dbReference type="PANTHER" id="PTHR46426">
    <property type="entry name" value="PROTEIN DISULFIDE-ISOMERASE TMX3"/>
    <property type="match status" value="1"/>
</dbReference>
<dbReference type="Gene3D" id="3.40.30.10">
    <property type="entry name" value="Glutaredoxin"/>
    <property type="match status" value="1"/>
</dbReference>
<evidence type="ECO:0000256" key="1">
    <source>
        <dbReference type="ARBA" id="ARBA00001182"/>
    </source>
</evidence>
<evidence type="ECO:0000256" key="10">
    <source>
        <dbReference type="ARBA" id="ARBA00023180"/>
    </source>
</evidence>
<dbReference type="OrthoDB" id="74910at2759"/>
<evidence type="ECO:0000256" key="11">
    <source>
        <dbReference type="ARBA" id="ARBA00023235"/>
    </source>
</evidence>
<keyword evidence="4 14" id="KW-0812">Transmembrane</keyword>
<keyword evidence="8 14" id="KW-0472">Membrane</keyword>
<evidence type="ECO:0000256" key="7">
    <source>
        <dbReference type="ARBA" id="ARBA00022989"/>
    </source>
</evidence>
<dbReference type="EC" id="5.3.4.1" evidence="3"/>
<keyword evidence="5" id="KW-0732">Signal</keyword>
<dbReference type="AlphaFoldDB" id="A0A6P7KX54"/>
<dbReference type="InterPro" id="IPR036249">
    <property type="entry name" value="Thioredoxin-like_sf"/>
</dbReference>
<dbReference type="PANTHER" id="PTHR46426:SF1">
    <property type="entry name" value="PROTEIN DISULFIDE-ISOMERASE TMX3"/>
    <property type="match status" value="1"/>
</dbReference>
<keyword evidence="10" id="KW-0325">Glycoprotein</keyword>
<dbReference type="Proteomes" id="UP000515150">
    <property type="component" value="Chromosome 17"/>
</dbReference>
<dbReference type="KEGG" id="bspl:114844085"/>
<evidence type="ECO:0000313" key="17">
    <source>
        <dbReference type="RefSeq" id="XP_028986986.1"/>
    </source>
</evidence>
<keyword evidence="16" id="KW-1185">Reference proteome</keyword>
<keyword evidence="11" id="KW-0413">Isomerase</keyword>
<evidence type="ECO:0000256" key="4">
    <source>
        <dbReference type="ARBA" id="ARBA00022692"/>
    </source>
</evidence>
<feature type="transmembrane region" description="Helical" evidence="14">
    <location>
        <begin position="383"/>
        <end position="406"/>
    </location>
</feature>
<evidence type="ECO:0000256" key="12">
    <source>
        <dbReference type="ARBA" id="ARBA00023284"/>
    </source>
</evidence>
<evidence type="ECO:0000256" key="14">
    <source>
        <dbReference type="SAM" id="Phobius"/>
    </source>
</evidence>
<dbReference type="InterPro" id="IPR052250">
    <property type="entry name" value="PDI_TMX3"/>
</dbReference>
<dbReference type="RefSeq" id="XP_028986986.1">
    <property type="nucleotide sequence ID" value="XM_029131153.3"/>
</dbReference>
<organism evidence="16 17">
    <name type="scientific">Betta splendens</name>
    <name type="common">Siamese fighting fish</name>
    <dbReference type="NCBI Taxonomy" id="158456"/>
    <lineage>
        <taxon>Eukaryota</taxon>
        <taxon>Metazoa</taxon>
        <taxon>Chordata</taxon>
        <taxon>Craniata</taxon>
        <taxon>Vertebrata</taxon>
        <taxon>Euteleostomi</taxon>
        <taxon>Actinopterygii</taxon>
        <taxon>Neopterygii</taxon>
        <taxon>Teleostei</taxon>
        <taxon>Neoteleostei</taxon>
        <taxon>Acanthomorphata</taxon>
        <taxon>Anabantaria</taxon>
        <taxon>Anabantiformes</taxon>
        <taxon>Anabantoidei</taxon>
        <taxon>Osphronemidae</taxon>
        <taxon>Betta</taxon>
    </lineage>
</organism>
<sequence length="439" mass="49410">MYLKYGLCSRHESRVVVHLNAVSLSVLLFASASAFVEELDNSFMKTKAKDEIWLITFYAPWCTMCKHLDPVWHQIGSELKSLGSPVNVGQSDATVNNDLSKEFRVRNYPAILMLKKGVKYNYSGPRTKEGILDFADRIGGPLVRSLYSLQLFQHAMSRHNILIVYVGATSQLKENFTSAAEELIVHTYFFSCSRDALPKNVSLPSLPAVVIFKDGTFVIYNEERDGDLKMWVNRERFPNYSKIDSYTLYAMGESGKLVVLAVVQEKILCEQSLRYKALVERVAADHREAYNRNFYFGFMEGSDYINGLVMSEVTMPTFIMLNLSNDGYFLPPGALETEQHLLDFLDGVLDGSIQCQGGNGVGQRVRRIIYDVKVTLTPIFSQAPLLGCALFGLPLTIIATLCYLCCRVQPTVNDDDDQGIALLAPSLQHRKKIRNKKSD</sequence>
<evidence type="ECO:0000256" key="8">
    <source>
        <dbReference type="ARBA" id="ARBA00023136"/>
    </source>
</evidence>
<evidence type="ECO:0000313" key="16">
    <source>
        <dbReference type="Proteomes" id="UP000515150"/>
    </source>
</evidence>
<dbReference type="GO" id="GO:0009986">
    <property type="term" value="C:cell surface"/>
    <property type="evidence" value="ECO:0007669"/>
    <property type="project" value="TreeGrafter"/>
</dbReference>
<reference evidence="17" key="1">
    <citation type="submission" date="2025-08" db="UniProtKB">
        <authorList>
            <consortium name="RefSeq"/>
        </authorList>
    </citation>
    <scope>IDENTIFICATION</scope>
</reference>
<accession>A0A6P7KX54</accession>
<dbReference type="GO" id="GO:0005789">
    <property type="term" value="C:endoplasmic reticulum membrane"/>
    <property type="evidence" value="ECO:0007669"/>
    <property type="project" value="UniProtKB-SubCell"/>
</dbReference>
<proteinExistence type="predicted"/>
<evidence type="ECO:0000256" key="2">
    <source>
        <dbReference type="ARBA" id="ARBA00004389"/>
    </source>
</evidence>
<dbReference type="GeneID" id="114844085"/>
<evidence type="ECO:0000256" key="13">
    <source>
        <dbReference type="ARBA" id="ARBA00045246"/>
    </source>
</evidence>
<evidence type="ECO:0000256" key="3">
    <source>
        <dbReference type="ARBA" id="ARBA00012723"/>
    </source>
</evidence>
<dbReference type="GO" id="GO:0003756">
    <property type="term" value="F:protein disulfide isomerase activity"/>
    <property type="evidence" value="ECO:0007669"/>
    <property type="project" value="UniProtKB-EC"/>
</dbReference>
<dbReference type="FunFam" id="3.40.30.10:FF:000121">
    <property type="entry name" value="protein disulfide-isomerase TMX3 isoform X1"/>
    <property type="match status" value="1"/>
</dbReference>
<gene>
    <name evidence="17" type="primary">LOC114844085</name>
</gene>
<dbReference type="InterPro" id="IPR013766">
    <property type="entry name" value="Thioredoxin_domain"/>
</dbReference>
<dbReference type="Pfam" id="PF00085">
    <property type="entry name" value="Thioredoxin"/>
    <property type="match status" value="1"/>
</dbReference>
<evidence type="ECO:0000259" key="15">
    <source>
        <dbReference type="PROSITE" id="PS51352"/>
    </source>
</evidence>
<evidence type="ECO:0000256" key="9">
    <source>
        <dbReference type="ARBA" id="ARBA00023157"/>
    </source>
</evidence>
<keyword evidence="9" id="KW-1015">Disulfide bond</keyword>
<comment type="function">
    <text evidence="13">Probable disulfide isomerase, which participates in the folding of proteins containing disulfide bonds. May act as a dithiol oxidase. Acts as a regulator of endoplasmic reticulum-mitochondria contact sites via its ability to regulate redox signals.</text>
</comment>
<dbReference type="PROSITE" id="PS51352">
    <property type="entry name" value="THIOREDOXIN_2"/>
    <property type="match status" value="1"/>
</dbReference>